<dbReference type="PANTHER" id="PTHR15239:SF6">
    <property type="entry name" value="RIBOSOME QUALITY CONTROL COMPLEX SUBUNIT NEMF"/>
    <property type="match status" value="1"/>
</dbReference>
<sequence>MSQWPGSAEDSSSTRQKKSMSWLDISVWLNEQRSNIVGSFIDNVYMYSKKLVVLRLKKSGKQINHLIVEPGKRISLTDMQVSLSVLKGVMDIWRRHVRDCRVADISQYDKERVVIFTLRCGNVEKKLIVELLPRGTIVLTNSDMEIIIALESKRMKDRVIAPKQKYQFPPKLWEADIESVDVEKVIKDVIEKRQNVVSYFVKILGLPPEVVEAALYLCGVKSSYDENVDKHMIECLTANVKKLLKDVVERPEPCIAYLQNTPIGFYPFKPSHLAKYSGVEIKFFQSFNEAIDRYFAHGIEELMQRERTGSIINSIEKLKHTLQDMDKRLQEYKDKCAFLSKALKVFEEHYLELEDIHKCVQKVVKQRGWDKLDLCSNLISTFDKSSGKYHVVIENTDLELDVKMNLIDVYNSYRKEFSDVNKDIKRIEGEMMRLKEEIDKRMSMIDVEKKSIKMMLHRSREWYEKFHWAITPRGFLILGGRDSQQNVHLIRKFLEEKDIVLHANIHGGSAVIIKTGGREVDEVSLKEAASLAACYSKAWKLGLQVVDVFWVQGSQVSLSPPPGQYLPRGGFMVYGKKNYIHDVILELAVGIEVLKSEIGCTIRIVVGSQDSIAKKCGAYFVIKPGDMKIDEIVERFLSELSKRGLDVVAKALDVNELRAKIPGKSRIAKIVVSEEIKKVLEEC</sequence>
<reference evidence="3" key="1">
    <citation type="journal article" date="2020" name="mSystems">
        <title>Genome- and Community-Level Interaction Insights into Carbon Utilization and Element Cycling Functions of Hydrothermarchaeota in Hydrothermal Sediment.</title>
        <authorList>
            <person name="Zhou Z."/>
            <person name="Liu Y."/>
            <person name="Xu W."/>
            <person name="Pan J."/>
            <person name="Luo Z.H."/>
            <person name="Li M."/>
        </authorList>
    </citation>
    <scope>NUCLEOTIDE SEQUENCE [LARGE SCALE GENOMIC DNA]</scope>
    <source>
        <strain evidence="3">SpSt-125</strain>
    </source>
</reference>
<dbReference type="NCBIfam" id="NF041120">
    <property type="entry name" value="RqcH_arch"/>
    <property type="match status" value="1"/>
</dbReference>
<organism evidence="3">
    <name type="scientific">Ignisphaera aggregans</name>
    <dbReference type="NCBI Taxonomy" id="334771"/>
    <lineage>
        <taxon>Archaea</taxon>
        <taxon>Thermoproteota</taxon>
        <taxon>Thermoprotei</taxon>
        <taxon>Desulfurococcales</taxon>
        <taxon>Desulfurococcaceae</taxon>
        <taxon>Ignisphaera</taxon>
    </lineage>
</organism>
<dbReference type="AlphaFoldDB" id="A0A7J2U1R1"/>
<dbReference type="GO" id="GO:1990112">
    <property type="term" value="C:RQC complex"/>
    <property type="evidence" value="ECO:0007669"/>
    <property type="project" value="TreeGrafter"/>
</dbReference>
<dbReference type="GO" id="GO:0072344">
    <property type="term" value="P:rescue of stalled ribosome"/>
    <property type="evidence" value="ECO:0007669"/>
    <property type="project" value="TreeGrafter"/>
</dbReference>
<dbReference type="PANTHER" id="PTHR15239">
    <property type="entry name" value="NUCLEAR EXPORT MEDIATOR FACTOR NEMF"/>
    <property type="match status" value="1"/>
</dbReference>
<feature type="coiled-coil region" evidence="1">
    <location>
        <begin position="315"/>
        <end position="349"/>
    </location>
</feature>
<proteinExistence type="predicted"/>
<dbReference type="EMBL" id="DSEU01000008">
    <property type="protein sequence ID" value="HEM66355.1"/>
    <property type="molecule type" value="Genomic_DNA"/>
</dbReference>
<name>A0A7J2U1R1_9CREN</name>
<keyword evidence="1" id="KW-0175">Coiled coil</keyword>
<feature type="domain" description="NFACT RNA-binding" evidence="2">
    <location>
        <begin position="465"/>
        <end position="575"/>
    </location>
</feature>
<dbReference type="Gene3D" id="2.30.310.10">
    <property type="entry name" value="ibrinogen binding protein from staphylococcus aureus domain"/>
    <property type="match status" value="1"/>
</dbReference>
<dbReference type="GO" id="GO:0043023">
    <property type="term" value="F:ribosomal large subunit binding"/>
    <property type="evidence" value="ECO:0007669"/>
    <property type="project" value="TreeGrafter"/>
</dbReference>
<evidence type="ECO:0000313" key="3">
    <source>
        <dbReference type="EMBL" id="HEM66355.1"/>
    </source>
</evidence>
<comment type="caution">
    <text evidence="3">The sequence shown here is derived from an EMBL/GenBank/DDBJ whole genome shotgun (WGS) entry which is preliminary data.</text>
</comment>
<dbReference type="Pfam" id="PF05833">
    <property type="entry name" value="NFACT_N"/>
    <property type="match status" value="1"/>
</dbReference>
<dbReference type="Pfam" id="PF05670">
    <property type="entry name" value="NFACT-R_1"/>
    <property type="match status" value="1"/>
</dbReference>
<dbReference type="InterPro" id="IPR008532">
    <property type="entry name" value="NFACT_RNA-bd"/>
</dbReference>
<dbReference type="InterPro" id="IPR051608">
    <property type="entry name" value="RQC_Subunit_NEMF"/>
</dbReference>
<feature type="coiled-coil region" evidence="1">
    <location>
        <begin position="410"/>
        <end position="444"/>
    </location>
</feature>
<evidence type="ECO:0000259" key="2">
    <source>
        <dbReference type="Pfam" id="PF05670"/>
    </source>
</evidence>
<protein>
    <submittedName>
        <fullName evidence="3">Fibronectin-binding domain-containing protein</fullName>
    </submittedName>
</protein>
<accession>A0A7J2U1R1</accession>
<dbReference type="GO" id="GO:0000049">
    <property type="term" value="F:tRNA binding"/>
    <property type="evidence" value="ECO:0007669"/>
    <property type="project" value="TreeGrafter"/>
</dbReference>
<evidence type="ECO:0000256" key="1">
    <source>
        <dbReference type="SAM" id="Coils"/>
    </source>
</evidence>
<gene>
    <name evidence="3" type="ORF">ENO26_02110</name>
</gene>